<keyword evidence="7" id="KW-0807">Transducer</keyword>
<feature type="transmembrane region" description="Helical" evidence="8">
    <location>
        <begin position="51"/>
        <end position="75"/>
    </location>
</feature>
<keyword evidence="5 8" id="KW-0472">Membrane</keyword>
<keyword evidence="2 8" id="KW-0812">Transmembrane</keyword>
<dbReference type="Gene3D" id="1.20.1070.10">
    <property type="entry name" value="Rhodopsin 7-helix transmembrane proteins"/>
    <property type="match status" value="1"/>
</dbReference>
<evidence type="ECO:0000256" key="1">
    <source>
        <dbReference type="ARBA" id="ARBA00004141"/>
    </source>
</evidence>
<evidence type="ECO:0000256" key="2">
    <source>
        <dbReference type="ARBA" id="ARBA00022692"/>
    </source>
</evidence>
<dbReference type="EMBL" id="CAJNOM010000310">
    <property type="protein sequence ID" value="CAF1345329.1"/>
    <property type="molecule type" value="Genomic_DNA"/>
</dbReference>
<keyword evidence="4" id="KW-0297">G-protein coupled receptor</keyword>
<sequence length="337" mass="38630">MSSINVDSYKNATNQSTIYGGFIVFCIGMIGNILNISIFTSLKIFRQTSAAFYMTVTSSVNIFQLVVGLLSRIMITGYNIDPTKASSFICKARQFTLITTMLIAFTCMCFAVIDQYLSLTNSWRHFCTVKIASRLVIIAFIVWFLHGITIFLYVDLDSSLGSNQTSCSVINAGYSIYYSRFLFPILLGFLPLIIRIIFGLLAFVNVRRLKKHQTTIVRLEHDKQLTTMVLVEVTVDVLITLPYIIYNHIYSNSVTFYDPISNAQDQLIIAVTRIIFYGNFAIAFYIYFCVSSRFRKQLVYVFVEIHLKRWRERTHRNGINQIVPQTPDIVQKTNDVN</sequence>
<comment type="caution">
    <text evidence="10">The sequence shown here is derived from an EMBL/GenBank/DDBJ whole genome shotgun (WGS) entry which is preliminary data.</text>
</comment>
<dbReference type="PROSITE" id="PS50262">
    <property type="entry name" value="G_PROTEIN_RECEP_F1_2"/>
    <property type="match status" value="1"/>
</dbReference>
<gene>
    <name evidence="10" type="ORF">BJG266_LOCUS16348</name>
    <name evidence="11" type="ORF">QVE165_LOCUS33674</name>
</gene>
<evidence type="ECO:0000313" key="10">
    <source>
        <dbReference type="EMBL" id="CAF1008810.1"/>
    </source>
</evidence>
<dbReference type="GO" id="GO:0005886">
    <property type="term" value="C:plasma membrane"/>
    <property type="evidence" value="ECO:0007669"/>
    <property type="project" value="TreeGrafter"/>
</dbReference>
<dbReference type="EMBL" id="CAJNOI010000075">
    <property type="protein sequence ID" value="CAF1008810.1"/>
    <property type="molecule type" value="Genomic_DNA"/>
</dbReference>
<dbReference type="OrthoDB" id="10047407at2759"/>
<proteinExistence type="predicted"/>
<dbReference type="Proteomes" id="UP000663877">
    <property type="component" value="Unassembled WGS sequence"/>
</dbReference>
<evidence type="ECO:0000313" key="11">
    <source>
        <dbReference type="EMBL" id="CAF1345329.1"/>
    </source>
</evidence>
<evidence type="ECO:0000256" key="3">
    <source>
        <dbReference type="ARBA" id="ARBA00022989"/>
    </source>
</evidence>
<comment type="subcellular location">
    <subcellularLocation>
        <location evidence="1">Membrane</location>
        <topology evidence="1">Multi-pass membrane protein</topology>
    </subcellularLocation>
</comment>
<evidence type="ECO:0000259" key="9">
    <source>
        <dbReference type="PROSITE" id="PS50262"/>
    </source>
</evidence>
<dbReference type="PANTHER" id="PTHR24243">
    <property type="entry name" value="G-PROTEIN COUPLED RECEPTOR"/>
    <property type="match status" value="1"/>
</dbReference>
<evidence type="ECO:0000256" key="6">
    <source>
        <dbReference type="ARBA" id="ARBA00023170"/>
    </source>
</evidence>
<accession>A0A814HC32</accession>
<feature type="transmembrane region" description="Helical" evidence="8">
    <location>
        <begin position="225"/>
        <end position="246"/>
    </location>
</feature>
<reference evidence="10" key="1">
    <citation type="submission" date="2021-02" db="EMBL/GenBank/DDBJ databases">
        <authorList>
            <person name="Nowell W R."/>
        </authorList>
    </citation>
    <scope>NUCLEOTIDE SEQUENCE</scope>
</reference>
<organism evidence="10 13">
    <name type="scientific">Adineta steineri</name>
    <dbReference type="NCBI Taxonomy" id="433720"/>
    <lineage>
        <taxon>Eukaryota</taxon>
        <taxon>Metazoa</taxon>
        <taxon>Spiralia</taxon>
        <taxon>Gnathifera</taxon>
        <taxon>Rotifera</taxon>
        <taxon>Eurotatoria</taxon>
        <taxon>Bdelloidea</taxon>
        <taxon>Adinetida</taxon>
        <taxon>Adinetidae</taxon>
        <taxon>Adineta</taxon>
    </lineage>
</organism>
<evidence type="ECO:0000256" key="4">
    <source>
        <dbReference type="ARBA" id="ARBA00023040"/>
    </source>
</evidence>
<protein>
    <recommendedName>
        <fullName evidence="9">G-protein coupled receptors family 1 profile domain-containing protein</fullName>
    </recommendedName>
</protein>
<evidence type="ECO:0000313" key="12">
    <source>
        <dbReference type="Proteomes" id="UP000663832"/>
    </source>
</evidence>
<feature type="transmembrane region" description="Helical" evidence="8">
    <location>
        <begin position="18"/>
        <end position="39"/>
    </location>
</feature>
<feature type="transmembrane region" description="Helical" evidence="8">
    <location>
        <begin position="131"/>
        <end position="154"/>
    </location>
</feature>
<feature type="transmembrane region" description="Helical" evidence="8">
    <location>
        <begin position="266"/>
        <end position="288"/>
    </location>
</feature>
<dbReference type="GO" id="GO:0004930">
    <property type="term" value="F:G protein-coupled receptor activity"/>
    <property type="evidence" value="ECO:0007669"/>
    <property type="project" value="UniProtKB-KW"/>
</dbReference>
<dbReference type="Proteomes" id="UP000663832">
    <property type="component" value="Unassembled WGS sequence"/>
</dbReference>
<feature type="transmembrane region" description="Helical" evidence="8">
    <location>
        <begin position="95"/>
        <end position="119"/>
    </location>
</feature>
<evidence type="ECO:0000256" key="8">
    <source>
        <dbReference type="SAM" id="Phobius"/>
    </source>
</evidence>
<keyword evidence="12" id="KW-1185">Reference proteome</keyword>
<dbReference type="SUPFAM" id="SSF81321">
    <property type="entry name" value="Family A G protein-coupled receptor-like"/>
    <property type="match status" value="1"/>
</dbReference>
<keyword evidence="6" id="KW-0675">Receptor</keyword>
<dbReference type="PANTHER" id="PTHR24243:SF230">
    <property type="entry name" value="G-PROTEIN COUPLED RECEPTORS FAMILY 1 PROFILE DOMAIN-CONTAINING PROTEIN"/>
    <property type="match status" value="1"/>
</dbReference>
<dbReference type="AlphaFoldDB" id="A0A814HC32"/>
<feature type="domain" description="G-protein coupled receptors family 1 profile" evidence="9">
    <location>
        <begin position="31"/>
        <end position="287"/>
    </location>
</feature>
<dbReference type="InterPro" id="IPR017452">
    <property type="entry name" value="GPCR_Rhodpsn_7TM"/>
</dbReference>
<keyword evidence="3 8" id="KW-1133">Transmembrane helix</keyword>
<evidence type="ECO:0000256" key="7">
    <source>
        <dbReference type="ARBA" id="ARBA00023224"/>
    </source>
</evidence>
<evidence type="ECO:0000313" key="13">
    <source>
        <dbReference type="Proteomes" id="UP000663877"/>
    </source>
</evidence>
<evidence type="ECO:0000256" key="5">
    <source>
        <dbReference type="ARBA" id="ARBA00023136"/>
    </source>
</evidence>
<feature type="transmembrane region" description="Helical" evidence="8">
    <location>
        <begin position="181"/>
        <end position="204"/>
    </location>
</feature>
<name>A0A814HC32_9BILA</name>